<dbReference type="NCBIfam" id="NF001325">
    <property type="entry name" value="PRK00259.1-3"/>
    <property type="match status" value="1"/>
</dbReference>
<evidence type="ECO:0000256" key="4">
    <source>
        <dbReference type="ARBA" id="ARBA00023136"/>
    </source>
</evidence>
<feature type="transmembrane region" description="Helical" evidence="5">
    <location>
        <begin position="77"/>
        <end position="94"/>
    </location>
</feature>
<gene>
    <name evidence="5" type="primary">yciB</name>
    <name evidence="6" type="ORF">HELGO_WM9564</name>
</gene>
<evidence type="ECO:0000256" key="3">
    <source>
        <dbReference type="ARBA" id="ARBA00022989"/>
    </source>
</evidence>
<organism evidence="6">
    <name type="scientific">uncultured Thiotrichaceae bacterium</name>
    <dbReference type="NCBI Taxonomy" id="298394"/>
    <lineage>
        <taxon>Bacteria</taxon>
        <taxon>Pseudomonadati</taxon>
        <taxon>Pseudomonadota</taxon>
        <taxon>Gammaproteobacteria</taxon>
        <taxon>Thiotrichales</taxon>
        <taxon>Thiotrichaceae</taxon>
        <taxon>environmental samples</taxon>
    </lineage>
</organism>
<dbReference type="GO" id="GO:0005886">
    <property type="term" value="C:plasma membrane"/>
    <property type="evidence" value="ECO:0007669"/>
    <property type="project" value="UniProtKB-SubCell"/>
</dbReference>
<evidence type="ECO:0000256" key="2">
    <source>
        <dbReference type="ARBA" id="ARBA00022692"/>
    </source>
</evidence>
<keyword evidence="1 5" id="KW-1003">Cell membrane</keyword>
<dbReference type="HAMAP" id="MF_00189">
    <property type="entry name" value="YciB"/>
    <property type="match status" value="1"/>
</dbReference>
<dbReference type="InterPro" id="IPR006008">
    <property type="entry name" value="YciB"/>
</dbReference>
<feature type="transmembrane region" description="Helical" evidence="5">
    <location>
        <begin position="180"/>
        <end position="198"/>
    </location>
</feature>
<dbReference type="EMBL" id="CACVAY010000151">
    <property type="protein sequence ID" value="CAA6828680.1"/>
    <property type="molecule type" value="Genomic_DNA"/>
</dbReference>
<evidence type="ECO:0000313" key="6">
    <source>
        <dbReference type="EMBL" id="CAA6828680.1"/>
    </source>
</evidence>
<evidence type="ECO:0000256" key="1">
    <source>
        <dbReference type="ARBA" id="ARBA00022475"/>
    </source>
</evidence>
<keyword evidence="3 5" id="KW-1133">Transmembrane helix</keyword>
<dbReference type="PANTHER" id="PTHR36917">
    <property type="entry name" value="INTRACELLULAR SEPTATION PROTEIN A-RELATED"/>
    <property type="match status" value="1"/>
</dbReference>
<feature type="transmembrane region" description="Helical" evidence="5">
    <location>
        <begin position="147"/>
        <end position="168"/>
    </location>
</feature>
<keyword evidence="2 5" id="KW-0812">Transmembrane</keyword>
<comment type="function">
    <text evidence="5">Plays a role in cell envelope biogenesis, maintenance of cell envelope integrity and membrane homeostasis.</text>
</comment>
<reference evidence="6" key="1">
    <citation type="submission" date="2020-01" db="EMBL/GenBank/DDBJ databases">
        <authorList>
            <person name="Meier V. D."/>
            <person name="Meier V D."/>
        </authorList>
    </citation>
    <scope>NUCLEOTIDE SEQUENCE</scope>
    <source>
        <strain evidence="6">HLG_WM_MAG_07</strain>
    </source>
</reference>
<dbReference type="Pfam" id="PF04279">
    <property type="entry name" value="IspA"/>
    <property type="match status" value="1"/>
</dbReference>
<comment type="subcellular location">
    <subcellularLocation>
        <location evidence="5">Cell inner membrane</location>
        <topology evidence="5">Multi-pass membrane protein</topology>
    </subcellularLocation>
</comment>
<protein>
    <recommendedName>
        <fullName evidence="5">Inner membrane-spanning protein YciB</fullName>
    </recommendedName>
</protein>
<feature type="transmembrane region" description="Helical" evidence="5">
    <location>
        <begin position="45"/>
        <end position="65"/>
    </location>
</feature>
<dbReference type="AlphaFoldDB" id="A0A6S6UJI4"/>
<keyword evidence="4 5" id="KW-0472">Membrane</keyword>
<sequence length="208" mass="24047">MKFLFDFLPVVLFFLVYKFYGDVPASYIEWVNQIPYVELVSGDPKHALIFATLVLIVASILQNVLHWLMYRRFEKMHLISMGILVVFGSLTIILKDPNFIKWKVTLFNWIFAIVILGSLFFGEKTLIERMMGQALTVSSQVWRQVTLYWGGFFFIIGVLNLIVAFIYPGENDTNWVNFKLFGILGLTFAFIIGQAFYLSKHSTETAEN</sequence>
<name>A0A6S6UJI4_9GAMM</name>
<feature type="transmembrane region" description="Helical" evidence="5">
    <location>
        <begin position="106"/>
        <end position="126"/>
    </location>
</feature>
<accession>A0A6S6UJI4</accession>
<comment type="similarity">
    <text evidence="5">Belongs to the YciB family.</text>
</comment>
<proteinExistence type="inferred from homology"/>
<evidence type="ECO:0000256" key="5">
    <source>
        <dbReference type="HAMAP-Rule" id="MF_00189"/>
    </source>
</evidence>
<dbReference type="PANTHER" id="PTHR36917:SF1">
    <property type="entry name" value="INNER MEMBRANE-SPANNING PROTEIN YCIB"/>
    <property type="match status" value="1"/>
</dbReference>
<keyword evidence="5" id="KW-0997">Cell inner membrane</keyword>